<organism evidence="6">
    <name type="scientific">marine sediment metagenome</name>
    <dbReference type="NCBI Taxonomy" id="412755"/>
    <lineage>
        <taxon>unclassified sequences</taxon>
        <taxon>metagenomes</taxon>
        <taxon>ecological metagenomes</taxon>
    </lineage>
</organism>
<keyword evidence="5" id="KW-0413">Isomerase</keyword>
<proteinExistence type="predicted"/>
<dbReference type="PANTHER" id="PTHR47245:SF1">
    <property type="entry name" value="FOLDASE PROTEIN PRSA"/>
    <property type="match status" value="1"/>
</dbReference>
<dbReference type="EC" id="5.2.1.8" evidence="2"/>
<reference evidence="6" key="1">
    <citation type="journal article" date="2014" name="Front. Microbiol.">
        <title>High frequency of phylogenetically diverse reductive dehalogenase-homologous genes in deep subseafloor sedimentary metagenomes.</title>
        <authorList>
            <person name="Kawai M."/>
            <person name="Futagami T."/>
            <person name="Toyoda A."/>
            <person name="Takaki Y."/>
            <person name="Nishi S."/>
            <person name="Hori S."/>
            <person name="Arai W."/>
            <person name="Tsubouchi T."/>
            <person name="Morono Y."/>
            <person name="Uchiyama I."/>
            <person name="Ito T."/>
            <person name="Fujiyama A."/>
            <person name="Inagaki F."/>
            <person name="Takami H."/>
        </authorList>
    </citation>
    <scope>NUCLEOTIDE SEQUENCE</scope>
    <source>
        <strain evidence="6">Expedition CK06-06</strain>
    </source>
</reference>
<evidence type="ECO:0000313" key="6">
    <source>
        <dbReference type="EMBL" id="GAG83923.1"/>
    </source>
</evidence>
<feature type="non-terminal residue" evidence="6">
    <location>
        <position position="1"/>
    </location>
</feature>
<evidence type="ECO:0000256" key="3">
    <source>
        <dbReference type="ARBA" id="ARBA00022729"/>
    </source>
</evidence>
<dbReference type="AlphaFoldDB" id="X1BIK0"/>
<sequence>ELFTQKKSPKGIKNGTRFSAVAFNLPLNEISDVQDFGDGYFLIEVIDKIPAQIPEVKTVEANVKKDLLKEKQDEKARDEAKKLLLELKNGQPLTAVSQKFKLAPKKTGFFKRNDSIPTIGNERDIARIAFRLSDNNKLPEDVIKGQKGYFVISFRTRQEPTLEGFEKGKTEIRERLLQQKSFKTFDAWLTRIKSESQISIEQGFPGI</sequence>
<accession>X1BIK0</accession>
<comment type="catalytic activity">
    <reaction evidence="1">
        <text>[protein]-peptidylproline (omega=180) = [protein]-peptidylproline (omega=0)</text>
        <dbReference type="Rhea" id="RHEA:16237"/>
        <dbReference type="Rhea" id="RHEA-COMP:10747"/>
        <dbReference type="Rhea" id="RHEA-COMP:10748"/>
        <dbReference type="ChEBI" id="CHEBI:83833"/>
        <dbReference type="ChEBI" id="CHEBI:83834"/>
        <dbReference type="EC" id="5.2.1.8"/>
    </reaction>
</comment>
<evidence type="ECO:0000256" key="1">
    <source>
        <dbReference type="ARBA" id="ARBA00000971"/>
    </source>
</evidence>
<dbReference type="PANTHER" id="PTHR47245">
    <property type="entry name" value="PEPTIDYLPROLYL ISOMERASE"/>
    <property type="match status" value="1"/>
</dbReference>
<comment type="caution">
    <text evidence="6">The sequence shown here is derived from an EMBL/GenBank/DDBJ whole genome shotgun (WGS) entry which is preliminary data.</text>
</comment>
<dbReference type="GO" id="GO:0003755">
    <property type="term" value="F:peptidyl-prolyl cis-trans isomerase activity"/>
    <property type="evidence" value="ECO:0007669"/>
    <property type="project" value="UniProtKB-KW"/>
</dbReference>
<evidence type="ECO:0000256" key="5">
    <source>
        <dbReference type="ARBA" id="ARBA00023235"/>
    </source>
</evidence>
<dbReference type="Gene3D" id="3.10.50.40">
    <property type="match status" value="2"/>
</dbReference>
<evidence type="ECO:0000256" key="4">
    <source>
        <dbReference type="ARBA" id="ARBA00023110"/>
    </source>
</evidence>
<evidence type="ECO:0000256" key="2">
    <source>
        <dbReference type="ARBA" id="ARBA00013194"/>
    </source>
</evidence>
<name>X1BIK0_9ZZZZ</name>
<keyword evidence="4" id="KW-0697">Rotamase</keyword>
<keyword evidence="3" id="KW-0732">Signal</keyword>
<gene>
    <name evidence="6" type="ORF">S01H4_33984</name>
</gene>
<dbReference type="InterPro" id="IPR050245">
    <property type="entry name" value="PrsA_foldase"/>
</dbReference>
<dbReference type="InterPro" id="IPR046357">
    <property type="entry name" value="PPIase_dom_sf"/>
</dbReference>
<dbReference type="EMBL" id="BART01017942">
    <property type="protein sequence ID" value="GAG83923.1"/>
    <property type="molecule type" value="Genomic_DNA"/>
</dbReference>
<protein>
    <recommendedName>
        <fullName evidence="2">peptidylprolyl isomerase</fullName>
        <ecNumber evidence="2">5.2.1.8</ecNumber>
    </recommendedName>
</protein>